<evidence type="ECO:0000313" key="22">
    <source>
        <dbReference type="Proteomes" id="UP000585363"/>
    </source>
</evidence>
<dbReference type="InterPro" id="IPR001638">
    <property type="entry name" value="Solute-binding_3/MltF_N"/>
</dbReference>
<dbReference type="Proteomes" id="UP000585363">
    <property type="component" value="Unassembled WGS sequence"/>
</dbReference>
<comment type="subcellular location">
    <subcellularLocation>
        <location evidence="2">Cell inner membrane</location>
        <topology evidence="2">Multi-pass membrane protein</topology>
    </subcellularLocation>
</comment>
<dbReference type="GO" id="GO:0009927">
    <property type="term" value="F:histidine phosphotransfer kinase activity"/>
    <property type="evidence" value="ECO:0007669"/>
    <property type="project" value="TreeGrafter"/>
</dbReference>
<feature type="domain" description="HPt" evidence="20">
    <location>
        <begin position="969"/>
        <end position="1064"/>
    </location>
</feature>
<dbReference type="CDD" id="cd00082">
    <property type="entry name" value="HisKA"/>
    <property type="match status" value="1"/>
</dbReference>
<feature type="modified residue" description="4-aspartylphosphate" evidence="16">
    <location>
        <position position="878"/>
    </location>
</feature>
<proteinExistence type="predicted"/>
<evidence type="ECO:0000256" key="2">
    <source>
        <dbReference type="ARBA" id="ARBA00004429"/>
    </source>
</evidence>
<evidence type="ECO:0000256" key="8">
    <source>
        <dbReference type="ARBA" id="ARBA00022692"/>
    </source>
</evidence>
<keyword evidence="12 17" id="KW-1133">Transmembrane helix</keyword>
<keyword evidence="10" id="KW-0418">Kinase</keyword>
<keyword evidence="9" id="KW-0732">Signal</keyword>
<dbReference type="SUPFAM" id="SSF53850">
    <property type="entry name" value="Periplasmic binding protein-like II"/>
    <property type="match status" value="2"/>
</dbReference>
<dbReference type="InterPro" id="IPR003661">
    <property type="entry name" value="HisK_dim/P_dom"/>
</dbReference>
<dbReference type="CDD" id="cd13705">
    <property type="entry name" value="PBP2_BvgS_D1"/>
    <property type="match status" value="1"/>
</dbReference>
<keyword evidence="8 17" id="KW-0812">Transmembrane</keyword>
<dbReference type="PROSITE" id="PS50109">
    <property type="entry name" value="HIS_KIN"/>
    <property type="match status" value="1"/>
</dbReference>
<dbReference type="InterPro" id="IPR011006">
    <property type="entry name" value="CheY-like_superfamily"/>
</dbReference>
<dbReference type="InterPro" id="IPR004358">
    <property type="entry name" value="Sig_transdc_His_kin-like_C"/>
</dbReference>
<evidence type="ECO:0000256" key="13">
    <source>
        <dbReference type="ARBA" id="ARBA00023012"/>
    </source>
</evidence>
<evidence type="ECO:0000259" key="18">
    <source>
        <dbReference type="PROSITE" id="PS50109"/>
    </source>
</evidence>
<evidence type="ECO:0000313" key="21">
    <source>
        <dbReference type="EMBL" id="NMP26340.1"/>
    </source>
</evidence>
<keyword evidence="11" id="KW-0067">ATP-binding</keyword>
<evidence type="ECO:0000259" key="19">
    <source>
        <dbReference type="PROSITE" id="PS50110"/>
    </source>
</evidence>
<evidence type="ECO:0000256" key="11">
    <source>
        <dbReference type="ARBA" id="ARBA00022840"/>
    </source>
</evidence>
<evidence type="ECO:0000256" key="1">
    <source>
        <dbReference type="ARBA" id="ARBA00000085"/>
    </source>
</evidence>
<dbReference type="Gene3D" id="3.40.50.2300">
    <property type="match status" value="1"/>
</dbReference>
<dbReference type="Pfam" id="PF02518">
    <property type="entry name" value="HATPase_c"/>
    <property type="match status" value="1"/>
</dbReference>
<dbReference type="InterPro" id="IPR049870">
    <property type="entry name" value="BvgS-like_periplasmic1"/>
</dbReference>
<keyword evidence="22" id="KW-1185">Reference proteome</keyword>
<dbReference type="PANTHER" id="PTHR43047">
    <property type="entry name" value="TWO-COMPONENT HISTIDINE PROTEIN KINASE"/>
    <property type="match status" value="1"/>
</dbReference>
<evidence type="ECO:0000256" key="12">
    <source>
        <dbReference type="ARBA" id="ARBA00022989"/>
    </source>
</evidence>
<dbReference type="SMART" id="SM00387">
    <property type="entry name" value="HATPase_c"/>
    <property type="match status" value="1"/>
</dbReference>
<evidence type="ECO:0000256" key="7">
    <source>
        <dbReference type="ARBA" id="ARBA00022679"/>
    </source>
</evidence>
<dbReference type="SUPFAM" id="SSF52172">
    <property type="entry name" value="CheY-like"/>
    <property type="match status" value="1"/>
</dbReference>
<name>A0A848MGV5_9GAMM</name>
<dbReference type="PROSITE" id="PS50894">
    <property type="entry name" value="HPT"/>
    <property type="match status" value="1"/>
</dbReference>
<dbReference type="SMART" id="SM00448">
    <property type="entry name" value="REC"/>
    <property type="match status" value="1"/>
</dbReference>
<dbReference type="Gene3D" id="3.40.190.10">
    <property type="entry name" value="Periplasmic binding protein-like II"/>
    <property type="match status" value="4"/>
</dbReference>
<dbReference type="InterPro" id="IPR036097">
    <property type="entry name" value="HisK_dim/P_sf"/>
</dbReference>
<evidence type="ECO:0000256" key="3">
    <source>
        <dbReference type="ARBA" id="ARBA00012438"/>
    </source>
</evidence>
<feature type="domain" description="Response regulatory" evidence="19">
    <location>
        <begin position="829"/>
        <end position="948"/>
    </location>
</feature>
<evidence type="ECO:0000256" key="16">
    <source>
        <dbReference type="PROSITE-ProRule" id="PRU00169"/>
    </source>
</evidence>
<dbReference type="Pfam" id="PF00512">
    <property type="entry name" value="HisKA"/>
    <property type="match status" value="1"/>
</dbReference>
<dbReference type="Gene3D" id="1.10.287.130">
    <property type="match status" value="1"/>
</dbReference>
<dbReference type="InterPro" id="IPR001789">
    <property type="entry name" value="Sig_transdc_resp-reg_receiver"/>
</dbReference>
<feature type="domain" description="Histidine kinase" evidence="18">
    <location>
        <begin position="583"/>
        <end position="802"/>
    </location>
</feature>
<dbReference type="EMBL" id="JAADJU010000002">
    <property type="protein sequence ID" value="NMP26340.1"/>
    <property type="molecule type" value="Genomic_DNA"/>
</dbReference>
<dbReference type="InterPro" id="IPR036890">
    <property type="entry name" value="HATPase_C_sf"/>
</dbReference>
<sequence length="1069" mass="118528">MKWLKLLIMVIGVWVASYCLASPAVPYHLVSNLTLPTDLLLNGVANPWRGKTLRVGILSDNSSPYNIIIDSDYYGLNADYLNYVQQVTGIRFMLSGYDSSDALLQALQQGQIDLLYGMPDNPLPPGIWASKAYYVSPLRVLRSRQNSRQIMVNSPAAEIAISKMTGMQAYHRINQLSQHIQSFDNNLQAIYSLLNGKSDYMIVDEASASFIIDQLQLGQIYQVETALNFGNLSFIFASRDQPLLTMLNQTLSGTPMEVMNQLQGRWNKPIPSYLDTGNAALTPMESQWVKQNPVVSFAAMDNDYPFVYRGSDGQAHGYAIDILNIIAQNSGLRFTPVWSANAEQSDRDVSQGKALFRAVLPLYQQTRQQYESSMPFHRSLWGVYVAQASGNISTWQDLHAKRIGVVRGDLAGALIPADQEVRIFNDSPALYDALAQGQIDALVDNIVTANFTALSRYAGVIKLAFAANNISYPIAFGVDKNQPLLLSILDKNLQQIPAQTLQSLRDEWLSDRRNLIDAVNDNRMQPQMTGLLILLAVAVAVLLIILARRLYLQRKDKHERQRLEIARQVAEQANHAKSRFLATISHELRTPMHAILGLLELELKTSPRVGENIPLVYSSASSLMNLLNDLQDYARLDSGTLTLSPRPLLLDPWLNQLEKLFIPLIGQRPITFRLERAGPLPEAIVIDSDRLMQIMNNLIGNAIKFTSAGTISVTLNWQAADTPDGVLRIDVVDSGSGIALPEQDKLFQPFYRAAGAQRISVQGSGLGLSVCKEIVETMSGTITLTSTLGVGTRVTVTLPAPRLPPGAIAEAAPALEPQGQQEKPGFPLRVAAIDDHPTNLLLIQRQLLICGIHAEVFESGRTFLQAHYLSPFDLLFIDYNMPHPDGVTLSRLIRRQEQQLGRQPCHIALCSADVQEFTRLPVTPLKVQDFVTKPIALAAIEDILTRVQQQQQQDLASLDSAIKERGNQDPRLVKRLLDTLEQTLSEDGQRLLQAYQKRDSAAMGKAVHRIKGSLLILGEAEQAARCQQLIVQCQQGKITEQAYNKVINPLQDLLRKLHILRAAAAAATH</sequence>
<dbReference type="PANTHER" id="PTHR43047:SF72">
    <property type="entry name" value="OSMOSENSING HISTIDINE PROTEIN KINASE SLN1"/>
    <property type="match status" value="1"/>
</dbReference>
<keyword evidence="11" id="KW-0547">Nucleotide-binding</keyword>
<evidence type="ECO:0000256" key="10">
    <source>
        <dbReference type="ARBA" id="ARBA00022777"/>
    </source>
</evidence>
<comment type="catalytic activity">
    <reaction evidence="1">
        <text>ATP + protein L-histidine = ADP + protein N-phospho-L-histidine.</text>
        <dbReference type="EC" id="2.7.13.3"/>
    </reaction>
</comment>
<dbReference type="PRINTS" id="PR00344">
    <property type="entry name" value="BCTRLSENSOR"/>
</dbReference>
<dbReference type="EC" id="2.7.13.3" evidence="3"/>
<comment type="caution">
    <text evidence="21">The sequence shown here is derived from an EMBL/GenBank/DDBJ whole genome shotgun (WGS) entry which is preliminary data.</text>
</comment>
<accession>A0A848MGV5</accession>
<evidence type="ECO:0000256" key="17">
    <source>
        <dbReference type="SAM" id="Phobius"/>
    </source>
</evidence>
<protein>
    <recommendedName>
        <fullName evidence="3">histidine kinase</fullName>
        <ecNumber evidence="3">2.7.13.3</ecNumber>
    </recommendedName>
</protein>
<dbReference type="Gene3D" id="1.20.120.160">
    <property type="entry name" value="HPT domain"/>
    <property type="match status" value="1"/>
</dbReference>
<evidence type="ECO:0000256" key="5">
    <source>
        <dbReference type="ARBA" id="ARBA00022519"/>
    </source>
</evidence>
<dbReference type="SUPFAM" id="SSF47226">
    <property type="entry name" value="Histidine-containing phosphotransfer domain, HPT domain"/>
    <property type="match status" value="1"/>
</dbReference>
<keyword evidence="6 16" id="KW-0597">Phosphoprotein</keyword>
<keyword evidence="7" id="KW-0808">Transferase</keyword>
<feature type="modified residue" description="Phosphohistidine" evidence="15">
    <location>
        <position position="1008"/>
    </location>
</feature>
<evidence type="ECO:0000256" key="6">
    <source>
        <dbReference type="ARBA" id="ARBA00022553"/>
    </source>
</evidence>
<dbReference type="GO" id="GO:0000155">
    <property type="term" value="F:phosphorelay sensor kinase activity"/>
    <property type="evidence" value="ECO:0007669"/>
    <property type="project" value="InterPro"/>
</dbReference>
<dbReference type="InterPro" id="IPR036641">
    <property type="entry name" value="HPT_dom_sf"/>
</dbReference>
<dbReference type="SUPFAM" id="SSF55874">
    <property type="entry name" value="ATPase domain of HSP90 chaperone/DNA topoisomerase II/histidine kinase"/>
    <property type="match status" value="1"/>
</dbReference>
<keyword evidence="13" id="KW-0902">Two-component regulatory system</keyword>
<evidence type="ECO:0000256" key="14">
    <source>
        <dbReference type="ARBA" id="ARBA00023136"/>
    </source>
</evidence>
<dbReference type="Gene3D" id="3.30.565.10">
    <property type="entry name" value="Histidine kinase-like ATPase, C-terminal domain"/>
    <property type="match status" value="1"/>
</dbReference>
<feature type="transmembrane region" description="Helical" evidence="17">
    <location>
        <begin position="531"/>
        <end position="552"/>
    </location>
</feature>
<dbReference type="Pfam" id="PF00072">
    <property type="entry name" value="Response_reg"/>
    <property type="match status" value="1"/>
</dbReference>
<dbReference type="RefSeq" id="WP_169402020.1">
    <property type="nucleotide sequence ID" value="NZ_JAADJU010000002.1"/>
</dbReference>
<dbReference type="SMART" id="SM00388">
    <property type="entry name" value="HisKA"/>
    <property type="match status" value="1"/>
</dbReference>
<organism evidence="21 22">
    <name type="scientific">Rouxiella aceris</name>
    <dbReference type="NCBI Taxonomy" id="2703884"/>
    <lineage>
        <taxon>Bacteria</taxon>
        <taxon>Pseudomonadati</taxon>
        <taxon>Pseudomonadota</taxon>
        <taxon>Gammaproteobacteria</taxon>
        <taxon>Enterobacterales</taxon>
        <taxon>Yersiniaceae</taxon>
        <taxon>Rouxiella</taxon>
    </lineage>
</organism>
<evidence type="ECO:0000259" key="20">
    <source>
        <dbReference type="PROSITE" id="PS50894"/>
    </source>
</evidence>
<dbReference type="GO" id="GO:0005886">
    <property type="term" value="C:plasma membrane"/>
    <property type="evidence" value="ECO:0007669"/>
    <property type="project" value="UniProtKB-SubCell"/>
</dbReference>
<gene>
    <name evidence="21" type="ORF">GW590_05610</name>
</gene>
<keyword evidence="4" id="KW-1003">Cell membrane</keyword>
<dbReference type="Pfam" id="PF00497">
    <property type="entry name" value="SBP_bac_3"/>
    <property type="match status" value="1"/>
</dbReference>
<evidence type="ECO:0000256" key="15">
    <source>
        <dbReference type="PROSITE-ProRule" id="PRU00110"/>
    </source>
</evidence>
<evidence type="ECO:0000256" key="4">
    <source>
        <dbReference type="ARBA" id="ARBA00022475"/>
    </source>
</evidence>
<dbReference type="PROSITE" id="PS50110">
    <property type="entry name" value="RESPONSE_REGULATORY"/>
    <property type="match status" value="1"/>
</dbReference>
<dbReference type="AlphaFoldDB" id="A0A848MGV5"/>
<keyword evidence="14 17" id="KW-0472">Membrane</keyword>
<dbReference type="SUPFAM" id="SSF47384">
    <property type="entry name" value="Homodimeric domain of signal transducing histidine kinase"/>
    <property type="match status" value="1"/>
</dbReference>
<evidence type="ECO:0000256" key="9">
    <source>
        <dbReference type="ARBA" id="ARBA00022729"/>
    </source>
</evidence>
<keyword evidence="5" id="KW-0997">Cell inner membrane</keyword>
<dbReference type="InterPro" id="IPR008207">
    <property type="entry name" value="Sig_transdc_His_kin_Hpt_dom"/>
</dbReference>
<dbReference type="InterPro" id="IPR003594">
    <property type="entry name" value="HATPase_dom"/>
</dbReference>
<dbReference type="SMART" id="SM00062">
    <property type="entry name" value="PBPb"/>
    <property type="match status" value="2"/>
</dbReference>
<dbReference type="InterPro" id="IPR005467">
    <property type="entry name" value="His_kinase_dom"/>
</dbReference>
<reference evidence="21 22" key="2">
    <citation type="submission" date="2020-06" db="EMBL/GenBank/DDBJ databases">
        <title>Polyphasic characterization of a Rahnella strain isolated from tree sap.</title>
        <authorList>
            <person name="Kim I.S."/>
        </authorList>
    </citation>
    <scope>NUCLEOTIDE SEQUENCE [LARGE SCALE GENOMIC DNA]</scope>
    <source>
        <strain evidence="21 22">SAP-1</strain>
    </source>
</reference>
<dbReference type="CDD" id="cd16922">
    <property type="entry name" value="HATPase_EvgS-ArcB-TorS-like"/>
    <property type="match status" value="1"/>
</dbReference>
<reference evidence="21 22" key="1">
    <citation type="submission" date="2020-01" db="EMBL/GenBank/DDBJ databases">
        <authorList>
            <person name="Lee S.D."/>
        </authorList>
    </citation>
    <scope>NUCLEOTIDE SEQUENCE [LARGE SCALE GENOMIC DNA]</scope>
    <source>
        <strain evidence="21 22">SAP-1</strain>
    </source>
</reference>